<proteinExistence type="predicted"/>
<reference evidence="2 3" key="1">
    <citation type="submission" date="2018-10" db="EMBL/GenBank/DDBJ databases">
        <authorList>
            <person name="Ekblom R."/>
            <person name="Jareborg N."/>
        </authorList>
    </citation>
    <scope>NUCLEOTIDE SEQUENCE [LARGE SCALE GENOMIC DNA]</scope>
    <source>
        <tissue evidence="2">Muscle</tissue>
    </source>
</reference>
<sequence length="103" mass="10953">MVTLSQLLGLLLLWVPASHGETVLTQSPAVLFMAPKEGVTITCRACQNINKWLACYQQESGRAPNLLIYAASKLETGVPSQFSGGGCGTDITLTISSLEPKDT</sequence>
<dbReference type="EMBL" id="CYRY02016900">
    <property type="protein sequence ID" value="VCW91079.1"/>
    <property type="molecule type" value="Genomic_DNA"/>
</dbReference>
<dbReference type="Gene3D" id="2.60.40.10">
    <property type="entry name" value="Immunoglobulins"/>
    <property type="match status" value="1"/>
</dbReference>
<accession>A0A9X9LTQ3</accession>
<comment type="caution">
    <text evidence="2">The sequence shown here is derived from an EMBL/GenBank/DDBJ whole genome shotgun (WGS) entry which is preliminary data.</text>
</comment>
<organism evidence="2 3">
    <name type="scientific">Gulo gulo</name>
    <name type="common">Wolverine</name>
    <name type="synonym">Gluton</name>
    <dbReference type="NCBI Taxonomy" id="48420"/>
    <lineage>
        <taxon>Eukaryota</taxon>
        <taxon>Metazoa</taxon>
        <taxon>Chordata</taxon>
        <taxon>Craniata</taxon>
        <taxon>Vertebrata</taxon>
        <taxon>Euteleostomi</taxon>
        <taxon>Mammalia</taxon>
        <taxon>Eutheria</taxon>
        <taxon>Laurasiatheria</taxon>
        <taxon>Carnivora</taxon>
        <taxon>Caniformia</taxon>
        <taxon>Musteloidea</taxon>
        <taxon>Mustelidae</taxon>
        <taxon>Guloninae</taxon>
        <taxon>Gulo</taxon>
    </lineage>
</organism>
<evidence type="ECO:0000313" key="3">
    <source>
        <dbReference type="Proteomes" id="UP000269945"/>
    </source>
</evidence>
<feature type="signal peptide" evidence="1">
    <location>
        <begin position="1"/>
        <end position="20"/>
    </location>
</feature>
<evidence type="ECO:0000313" key="2">
    <source>
        <dbReference type="EMBL" id="VCW91079.1"/>
    </source>
</evidence>
<dbReference type="SUPFAM" id="SSF48726">
    <property type="entry name" value="Immunoglobulin"/>
    <property type="match status" value="1"/>
</dbReference>
<dbReference type="Proteomes" id="UP000269945">
    <property type="component" value="Unassembled WGS sequence"/>
</dbReference>
<name>A0A9X9LTQ3_GULGU</name>
<dbReference type="InterPro" id="IPR036179">
    <property type="entry name" value="Ig-like_dom_sf"/>
</dbReference>
<evidence type="ECO:0000256" key="1">
    <source>
        <dbReference type="SAM" id="SignalP"/>
    </source>
</evidence>
<keyword evidence="3" id="KW-1185">Reference proteome</keyword>
<keyword evidence="1" id="KW-0732">Signal</keyword>
<dbReference type="PANTHER" id="PTHR23267">
    <property type="entry name" value="IMMUNOGLOBULIN LIGHT CHAIN"/>
    <property type="match status" value="1"/>
</dbReference>
<gene>
    <name evidence="2" type="ORF">BN2614_LOCUS1</name>
</gene>
<dbReference type="InterPro" id="IPR050150">
    <property type="entry name" value="IgV_Light_Chain"/>
</dbReference>
<dbReference type="AlphaFoldDB" id="A0A9X9LTQ3"/>
<protein>
    <submittedName>
        <fullName evidence="2">Uncharacterized protein</fullName>
    </submittedName>
</protein>
<dbReference type="InterPro" id="IPR013783">
    <property type="entry name" value="Ig-like_fold"/>
</dbReference>
<feature type="non-terminal residue" evidence="2">
    <location>
        <position position="103"/>
    </location>
</feature>
<feature type="chain" id="PRO_5040791439" evidence="1">
    <location>
        <begin position="21"/>
        <end position="103"/>
    </location>
</feature>